<dbReference type="InterPro" id="IPR036688">
    <property type="entry name" value="MoeA_C_domain_IV_sf"/>
</dbReference>
<keyword evidence="7" id="KW-0479">Metal-binding</keyword>
<dbReference type="Gene3D" id="2.40.340.10">
    <property type="entry name" value="MoeA, C-terminal, domain IV"/>
    <property type="match status" value="1"/>
</dbReference>
<keyword evidence="7" id="KW-0460">Magnesium</keyword>
<evidence type="ECO:0000256" key="5">
    <source>
        <dbReference type="ARBA" id="ARBA00023150"/>
    </source>
</evidence>
<evidence type="ECO:0000313" key="10">
    <source>
        <dbReference type="Proteomes" id="UP001162834"/>
    </source>
</evidence>
<dbReference type="InterPro" id="IPR001453">
    <property type="entry name" value="MoaB/Mog_dom"/>
</dbReference>
<evidence type="ECO:0000256" key="3">
    <source>
        <dbReference type="ARBA" id="ARBA00010763"/>
    </source>
</evidence>
<evidence type="ECO:0000256" key="7">
    <source>
        <dbReference type="RuleBase" id="RU365090"/>
    </source>
</evidence>
<protein>
    <recommendedName>
        <fullName evidence="7">Molybdopterin molybdenumtransferase</fullName>
        <ecNumber evidence="7">2.10.1.1</ecNumber>
    </recommendedName>
</protein>
<evidence type="ECO:0000256" key="6">
    <source>
        <dbReference type="ARBA" id="ARBA00047317"/>
    </source>
</evidence>
<dbReference type="EMBL" id="CP087164">
    <property type="protein sequence ID" value="UGS35932.1"/>
    <property type="molecule type" value="Genomic_DNA"/>
</dbReference>
<dbReference type="PANTHER" id="PTHR10192:SF5">
    <property type="entry name" value="GEPHYRIN"/>
    <property type="match status" value="1"/>
</dbReference>
<comment type="cofactor">
    <cofactor evidence="7">
        <name>Mg(2+)</name>
        <dbReference type="ChEBI" id="CHEBI:18420"/>
    </cofactor>
</comment>
<feature type="domain" description="MoaB/Mog" evidence="8">
    <location>
        <begin position="173"/>
        <end position="310"/>
    </location>
</feature>
<dbReference type="FunFam" id="2.170.190.11:FF:000001">
    <property type="entry name" value="Molybdopterin molybdenumtransferase"/>
    <property type="match status" value="1"/>
</dbReference>
<comment type="pathway">
    <text evidence="2 7">Cofactor biosynthesis; molybdopterin biosynthesis.</text>
</comment>
<dbReference type="SMART" id="SM00852">
    <property type="entry name" value="MoCF_biosynth"/>
    <property type="match status" value="1"/>
</dbReference>
<dbReference type="InterPro" id="IPR036425">
    <property type="entry name" value="MoaB/Mog-like_dom_sf"/>
</dbReference>
<comment type="catalytic activity">
    <reaction evidence="6">
        <text>adenylyl-molybdopterin + molybdate = Mo-molybdopterin + AMP + H(+)</text>
        <dbReference type="Rhea" id="RHEA:35047"/>
        <dbReference type="ChEBI" id="CHEBI:15378"/>
        <dbReference type="ChEBI" id="CHEBI:36264"/>
        <dbReference type="ChEBI" id="CHEBI:62727"/>
        <dbReference type="ChEBI" id="CHEBI:71302"/>
        <dbReference type="ChEBI" id="CHEBI:456215"/>
        <dbReference type="EC" id="2.10.1.1"/>
    </reaction>
</comment>
<keyword evidence="4 7" id="KW-0500">Molybdenum</keyword>
<dbReference type="Pfam" id="PF03454">
    <property type="entry name" value="MoeA_C"/>
    <property type="match status" value="1"/>
</dbReference>
<dbReference type="AlphaFoldDB" id="A0A9E6XY33"/>
<evidence type="ECO:0000259" key="8">
    <source>
        <dbReference type="SMART" id="SM00852"/>
    </source>
</evidence>
<dbReference type="SUPFAM" id="SSF63867">
    <property type="entry name" value="MoeA C-terminal domain-like"/>
    <property type="match status" value="1"/>
</dbReference>
<comment type="similarity">
    <text evidence="3 7">Belongs to the MoeA family.</text>
</comment>
<dbReference type="GO" id="GO:0006777">
    <property type="term" value="P:Mo-molybdopterin cofactor biosynthetic process"/>
    <property type="evidence" value="ECO:0007669"/>
    <property type="project" value="UniProtKB-UniRule"/>
</dbReference>
<reference evidence="9" key="1">
    <citation type="journal article" date="2022" name="Int. J. Syst. Evol. Microbiol.">
        <title>Pseudomonas aegrilactucae sp. nov. and Pseudomonas morbosilactucae sp. nov., pathogens causing bacterial rot of lettuce in Japan.</title>
        <authorList>
            <person name="Sawada H."/>
            <person name="Fujikawa T."/>
            <person name="Satou M."/>
        </authorList>
    </citation>
    <scope>NUCLEOTIDE SEQUENCE</scope>
    <source>
        <strain evidence="9">0166_1</strain>
    </source>
</reference>
<keyword evidence="10" id="KW-1185">Reference proteome</keyword>
<evidence type="ECO:0000256" key="4">
    <source>
        <dbReference type="ARBA" id="ARBA00022505"/>
    </source>
</evidence>
<dbReference type="SUPFAM" id="SSF63882">
    <property type="entry name" value="MoeA N-terminal region -like"/>
    <property type="match status" value="1"/>
</dbReference>
<dbReference type="InterPro" id="IPR038987">
    <property type="entry name" value="MoeA-like"/>
</dbReference>
<dbReference type="RefSeq" id="WP_259315610.1">
    <property type="nucleotide sequence ID" value="NZ_CP087164.1"/>
</dbReference>
<evidence type="ECO:0000313" key="9">
    <source>
        <dbReference type="EMBL" id="UGS35932.1"/>
    </source>
</evidence>
<dbReference type="GO" id="GO:0005829">
    <property type="term" value="C:cytosol"/>
    <property type="evidence" value="ECO:0007669"/>
    <property type="project" value="TreeGrafter"/>
</dbReference>
<dbReference type="GO" id="GO:0061599">
    <property type="term" value="F:molybdopterin molybdotransferase activity"/>
    <property type="evidence" value="ECO:0007669"/>
    <property type="project" value="UniProtKB-UniRule"/>
</dbReference>
<name>A0A9E6XY33_9ACTN</name>
<dbReference type="Gene3D" id="2.170.190.11">
    <property type="entry name" value="Molybdopterin biosynthesis moea protein, domain 3"/>
    <property type="match status" value="1"/>
</dbReference>
<gene>
    <name evidence="9" type="primary">moeA_3</name>
    <name evidence="9" type="ORF">DSM104329_02329</name>
</gene>
<dbReference type="Gene3D" id="3.90.105.10">
    <property type="entry name" value="Molybdopterin biosynthesis moea protein, domain 2"/>
    <property type="match status" value="1"/>
</dbReference>
<keyword evidence="5 7" id="KW-0501">Molybdenum cofactor biosynthesis</keyword>
<dbReference type="NCBIfam" id="NF045515">
    <property type="entry name" value="Glp_gephyrin"/>
    <property type="match status" value="1"/>
</dbReference>
<proteinExistence type="inferred from homology"/>
<sequence length="409" mass="42595">MLSHEEAWACVAGSVRLLRVERVRLARAVGRTLAEPVVAAVDLPPFDRSAMDGFAVRAQDTYGMSLRVVGSLAAGDVPAVRVAPGTAVEISTGAPLPSGADAVLQSELASVHGDGIVPHEPIARGRFVRYRAEDVREGEVLARAGTVVSVKQLAALASAGVAEVVVHRRARVRIVVNGDELLEPGTPPRAGAVYEVNGLVLRHVAERIGAEVVAATLVGDDPEAVRAEFERGLDGDVLIAAGGMAGGRHDHARAAFAACGVEERLRGVLITPGRPFWFGCRGGTLVFGMPGSPLSSLVCSLLFVEPAVRRMQGEAHAVARVVRARLAVSVAPEDGRTTLLTARLDRAADGGLLATPTFRQGPHVTAALGECDCFVIVPHDAPPLAAGSEVQVLLACASDGDLAWPLDAQ</sequence>
<dbReference type="SUPFAM" id="SSF53218">
    <property type="entry name" value="Molybdenum cofactor biosynthesis proteins"/>
    <property type="match status" value="1"/>
</dbReference>
<dbReference type="EC" id="2.10.1.1" evidence="7"/>
<dbReference type="GO" id="GO:0046872">
    <property type="term" value="F:metal ion binding"/>
    <property type="evidence" value="ECO:0007669"/>
    <property type="project" value="UniProtKB-UniRule"/>
</dbReference>
<dbReference type="Pfam" id="PF00994">
    <property type="entry name" value="MoCF_biosynth"/>
    <property type="match status" value="1"/>
</dbReference>
<evidence type="ECO:0000256" key="2">
    <source>
        <dbReference type="ARBA" id="ARBA00005046"/>
    </source>
</evidence>
<dbReference type="InterPro" id="IPR005111">
    <property type="entry name" value="MoeA_C_domain_IV"/>
</dbReference>
<dbReference type="Gene3D" id="3.40.980.10">
    <property type="entry name" value="MoaB/Mog-like domain"/>
    <property type="match status" value="1"/>
</dbReference>
<dbReference type="Pfam" id="PF03453">
    <property type="entry name" value="MoeA_N"/>
    <property type="match status" value="1"/>
</dbReference>
<dbReference type="KEGG" id="sbae:DSM104329_02329"/>
<dbReference type="Proteomes" id="UP001162834">
    <property type="component" value="Chromosome"/>
</dbReference>
<keyword evidence="7 9" id="KW-0808">Transferase</keyword>
<dbReference type="InterPro" id="IPR005110">
    <property type="entry name" value="MoeA_linker/N"/>
</dbReference>
<dbReference type="PANTHER" id="PTHR10192">
    <property type="entry name" value="MOLYBDOPTERIN BIOSYNTHESIS PROTEIN"/>
    <property type="match status" value="1"/>
</dbReference>
<evidence type="ECO:0000256" key="1">
    <source>
        <dbReference type="ARBA" id="ARBA00002901"/>
    </source>
</evidence>
<accession>A0A9E6XY33</accession>
<dbReference type="InterPro" id="IPR036135">
    <property type="entry name" value="MoeA_linker/N_sf"/>
</dbReference>
<dbReference type="CDD" id="cd00887">
    <property type="entry name" value="MoeA"/>
    <property type="match status" value="1"/>
</dbReference>
<organism evidence="9 10">
    <name type="scientific">Capillimicrobium parvum</name>
    <dbReference type="NCBI Taxonomy" id="2884022"/>
    <lineage>
        <taxon>Bacteria</taxon>
        <taxon>Bacillati</taxon>
        <taxon>Actinomycetota</taxon>
        <taxon>Thermoleophilia</taxon>
        <taxon>Solirubrobacterales</taxon>
        <taxon>Capillimicrobiaceae</taxon>
        <taxon>Capillimicrobium</taxon>
    </lineage>
</organism>
<comment type="function">
    <text evidence="1 7">Catalyzes the insertion of molybdate into adenylated molybdopterin with the concomitant release of AMP.</text>
</comment>